<keyword evidence="3" id="KW-1185">Reference proteome</keyword>
<protein>
    <submittedName>
        <fullName evidence="2">Ribose ABC superfamily ATP binding cassette transporter, membrane protein</fullName>
    </submittedName>
</protein>
<keyword evidence="1" id="KW-0812">Transmembrane</keyword>
<sequence length="61" mass="6991">MIGWWAWLASWVFMSFGGERRVIEMGMLVFVSVAAAAWLGLKWVFKELEAHLDSGDDHHPD</sequence>
<dbReference type="PATRIC" id="fig|1030841.3.peg.990"/>
<dbReference type="HOGENOM" id="CLU_2917917_0_0_4"/>
<dbReference type="AlphaFoldDB" id="G4CPK1"/>
<name>G4CPK1_9NEIS</name>
<comment type="caution">
    <text evidence="2">The sequence shown here is derived from an EMBL/GenBank/DDBJ whole genome shotgun (WGS) entry which is preliminary data.</text>
</comment>
<proteinExistence type="predicted"/>
<organism evidence="2 3">
    <name type="scientific">Neisseria wadsworthii 9715</name>
    <dbReference type="NCBI Taxonomy" id="1030841"/>
    <lineage>
        <taxon>Bacteria</taxon>
        <taxon>Pseudomonadati</taxon>
        <taxon>Pseudomonadota</taxon>
        <taxon>Betaproteobacteria</taxon>
        <taxon>Neisseriales</taxon>
        <taxon>Neisseriaceae</taxon>
        <taxon>Neisseria</taxon>
    </lineage>
</organism>
<gene>
    <name evidence="2" type="primary">rbsD2</name>
    <name evidence="2" type="ORF">HMPREF9370_1011</name>
</gene>
<evidence type="ECO:0000313" key="2">
    <source>
        <dbReference type="EMBL" id="EGZ47764.1"/>
    </source>
</evidence>
<keyword evidence="1" id="KW-0472">Membrane</keyword>
<feature type="transmembrane region" description="Helical" evidence="1">
    <location>
        <begin position="27"/>
        <end position="45"/>
    </location>
</feature>
<evidence type="ECO:0000256" key="1">
    <source>
        <dbReference type="SAM" id="Phobius"/>
    </source>
</evidence>
<reference evidence="2 3" key="1">
    <citation type="submission" date="2011-06" db="EMBL/GenBank/DDBJ databases">
        <authorList>
            <person name="Muzny D."/>
            <person name="Qin X."/>
            <person name="Deng J."/>
            <person name="Jiang H."/>
            <person name="Liu Y."/>
            <person name="Qu J."/>
            <person name="Song X.-Z."/>
            <person name="Zhang L."/>
            <person name="Thornton R."/>
            <person name="Coyle M."/>
            <person name="Francisco L."/>
            <person name="Jackson L."/>
            <person name="Javaid M."/>
            <person name="Korchina V."/>
            <person name="Kovar C."/>
            <person name="Mata R."/>
            <person name="Mathew T."/>
            <person name="Ngo R."/>
            <person name="Nguyen L."/>
            <person name="Nguyen N."/>
            <person name="Okwuonu G."/>
            <person name="Ongeri F."/>
            <person name="Pham C."/>
            <person name="Simmons D."/>
            <person name="Wilczek-Boney K."/>
            <person name="Hale W."/>
            <person name="Jakkamsetti A."/>
            <person name="Pham P."/>
            <person name="Ruth R."/>
            <person name="San Lucas F."/>
            <person name="Warren J."/>
            <person name="Zhang J."/>
            <person name="Zhao Z."/>
            <person name="Zhou C."/>
            <person name="Zhu D."/>
            <person name="Lee S."/>
            <person name="Bess C."/>
            <person name="Blankenburg K."/>
            <person name="Forbes L."/>
            <person name="Fu Q."/>
            <person name="Gubbala S."/>
            <person name="Hirani K."/>
            <person name="Jayaseelan J.C."/>
            <person name="Lara F."/>
            <person name="Munidasa M."/>
            <person name="Palculict T."/>
            <person name="Patil S."/>
            <person name="Pu L.-L."/>
            <person name="Saada N."/>
            <person name="Tang L."/>
            <person name="Weissenberger G."/>
            <person name="Zhu Y."/>
            <person name="Hemphill L."/>
            <person name="Shang Y."/>
            <person name="Youmans B."/>
            <person name="Ayvaz T."/>
            <person name="Ross M."/>
            <person name="Santibanez J."/>
            <person name="Aqrawi P."/>
            <person name="Gross S."/>
            <person name="Joshi V."/>
            <person name="Fowler G."/>
            <person name="Nazareth L."/>
            <person name="Reid J."/>
            <person name="Worley K."/>
            <person name="Petrosino J."/>
            <person name="Highlander S."/>
            <person name="Gibbs R."/>
        </authorList>
    </citation>
    <scope>NUCLEOTIDE SEQUENCE [LARGE SCALE GENOMIC DNA]</scope>
    <source>
        <strain evidence="2 3">9715</strain>
    </source>
</reference>
<dbReference type="Proteomes" id="UP000005336">
    <property type="component" value="Unassembled WGS sequence"/>
</dbReference>
<accession>G4CPK1</accession>
<dbReference type="EMBL" id="AGAZ01000038">
    <property type="protein sequence ID" value="EGZ47764.1"/>
    <property type="molecule type" value="Genomic_DNA"/>
</dbReference>
<dbReference type="STRING" id="1030841.HMPREF9370_1011"/>
<evidence type="ECO:0000313" key="3">
    <source>
        <dbReference type="Proteomes" id="UP000005336"/>
    </source>
</evidence>
<keyword evidence="1" id="KW-1133">Transmembrane helix</keyword>